<organism evidence="2">
    <name type="scientific">Neospora caninum (strain Liverpool)</name>
    <dbReference type="NCBI Taxonomy" id="572307"/>
    <lineage>
        <taxon>Eukaryota</taxon>
        <taxon>Sar</taxon>
        <taxon>Alveolata</taxon>
        <taxon>Apicomplexa</taxon>
        <taxon>Conoidasida</taxon>
        <taxon>Coccidia</taxon>
        <taxon>Eucoccidiorida</taxon>
        <taxon>Eimeriorina</taxon>
        <taxon>Sarcocystidae</taxon>
        <taxon>Neospora</taxon>
    </lineage>
</organism>
<gene>
    <name evidence="2" type="ORF">BN1204_066055</name>
</gene>
<dbReference type="EMBL" id="LN714487">
    <property type="protein sequence ID" value="CEL70938.1"/>
    <property type="molecule type" value="Genomic_DNA"/>
</dbReference>
<proteinExistence type="predicted"/>
<feature type="region of interest" description="Disordered" evidence="1">
    <location>
        <begin position="58"/>
        <end position="77"/>
    </location>
</feature>
<sequence length="390" mass="42361">MRSLLTQELVPRIFPPSGGVRFSFAERLASCSSEEKVLVTDTVCAALASRNTSSLLRVSGGNDSVSPPSCASGVRSSGSGTVWRFVDRSPELIPERFTPSRVSAPDLAAVLSQAYPSTILAPAVPPEDAGDRNVLDCRPGEKSDPEAALLLHFSHPHTQFSRYDAMPNTLQIGEEGIGGMAHAAATDVGGRLTPIIVSSTLRSPHRHQFLRLGWNGLEDASGDEDIQDAERRRALPKTEKRLRPSNARDTEPAESLPESYASFVLRHGLAGRSRFCGAFPPKHWEQLSLKSRVLGDDGKTLSEPKEATAARGSRCLSEETAQVGERETQDSLARSVKGDCLSLPGAETGADGYYCWNRNPSARYPKKGNKGCRPVCRAMRKIRKRLRTGR</sequence>
<feature type="region of interest" description="Disordered" evidence="1">
    <location>
        <begin position="220"/>
        <end position="256"/>
    </location>
</feature>
<feature type="compositionally biased region" description="Basic and acidic residues" evidence="1">
    <location>
        <begin position="228"/>
        <end position="251"/>
    </location>
</feature>
<accession>A0A0F7ULY0</accession>
<dbReference type="AlphaFoldDB" id="A0A0F7ULY0"/>
<reference evidence="2" key="1">
    <citation type="journal article" date="2015" name="PLoS ONE">
        <title>Comprehensive Evaluation of Toxoplasma gondii VEG and Neospora caninum LIV Genomes with Tachyzoite Stage Transcriptome and Proteome Defines Novel Transcript Features.</title>
        <authorList>
            <person name="Ramaprasad A."/>
            <person name="Mourier T."/>
            <person name="Naeem R."/>
            <person name="Malas T.B."/>
            <person name="Moussa E."/>
            <person name="Panigrahi A."/>
            <person name="Vermont S.J."/>
            <person name="Otto T.D."/>
            <person name="Wastling J."/>
            <person name="Pain A."/>
        </authorList>
    </citation>
    <scope>NUCLEOTIDE SEQUENCE</scope>
    <source>
        <strain evidence="2">Liverpool</strain>
    </source>
</reference>
<feature type="region of interest" description="Disordered" evidence="1">
    <location>
        <begin position="298"/>
        <end position="317"/>
    </location>
</feature>
<evidence type="ECO:0000256" key="1">
    <source>
        <dbReference type="SAM" id="MobiDB-lite"/>
    </source>
</evidence>
<protein>
    <submittedName>
        <fullName evidence="2">Uncharacterized protein</fullName>
    </submittedName>
</protein>
<name>A0A0F7ULY0_NEOCL</name>
<evidence type="ECO:0000313" key="2">
    <source>
        <dbReference type="EMBL" id="CEL70938.1"/>
    </source>
</evidence>
<feature type="compositionally biased region" description="Basic and acidic residues" evidence="1">
    <location>
        <begin position="298"/>
        <end position="308"/>
    </location>
</feature>